<feature type="compositionally biased region" description="Basic and acidic residues" evidence="1">
    <location>
        <begin position="75"/>
        <end position="102"/>
    </location>
</feature>
<dbReference type="GO" id="GO:0031204">
    <property type="term" value="P:post-translational protein targeting to membrane, translocation"/>
    <property type="evidence" value="ECO:0007669"/>
    <property type="project" value="InterPro"/>
</dbReference>
<dbReference type="PANTHER" id="PTHR28229:SF1">
    <property type="entry name" value="TRANSLOCATION PROTEIN SEC66"/>
    <property type="match status" value="1"/>
</dbReference>
<dbReference type="PANTHER" id="PTHR28229">
    <property type="entry name" value="TRANSLOCATION PROTEIN SEC66"/>
    <property type="match status" value="1"/>
</dbReference>
<gene>
    <name evidence="2" type="primary">SEC66_2</name>
    <name evidence="2" type="ORF">BGZ97_005976</name>
</gene>
<reference evidence="2" key="1">
    <citation type="journal article" date="2020" name="Fungal Divers.">
        <title>Resolving the Mortierellaceae phylogeny through synthesis of multi-gene phylogenetics and phylogenomics.</title>
        <authorList>
            <person name="Vandepol N."/>
            <person name="Liber J."/>
            <person name="Desiro A."/>
            <person name="Na H."/>
            <person name="Kennedy M."/>
            <person name="Barry K."/>
            <person name="Grigoriev I.V."/>
            <person name="Miller A.N."/>
            <person name="O'Donnell K."/>
            <person name="Stajich J.E."/>
            <person name="Bonito G."/>
        </authorList>
    </citation>
    <scope>NUCLEOTIDE SEQUENCE</scope>
    <source>
        <strain evidence="2">NVP60</strain>
    </source>
</reference>
<evidence type="ECO:0000313" key="3">
    <source>
        <dbReference type="Proteomes" id="UP000823405"/>
    </source>
</evidence>
<keyword evidence="3" id="KW-1185">Reference proteome</keyword>
<evidence type="ECO:0000313" key="2">
    <source>
        <dbReference type="EMBL" id="KAG0291147.1"/>
    </source>
</evidence>
<name>A0A9P6QPV4_9FUNG</name>
<sequence length="135" mass="15307">MEGVVRVLSMREDKQVLANLVKQGTVGDDIWTQFTLSEKELEAEIMAIVEEANTFKENWGQSILQTASEMVMHEKTKQMQKELALRREEEARKQAVRDQRKEKKEKKEKKEETDALAATKESTPAAAAAEVEATA</sequence>
<protein>
    <submittedName>
        <fullName evidence="2">Translocation protein S66</fullName>
    </submittedName>
</protein>
<feature type="region of interest" description="Disordered" evidence="1">
    <location>
        <begin position="75"/>
        <end position="135"/>
    </location>
</feature>
<accession>A0A9P6QPV4</accession>
<organism evidence="2 3">
    <name type="scientific">Linnemannia gamsii</name>
    <dbReference type="NCBI Taxonomy" id="64522"/>
    <lineage>
        <taxon>Eukaryota</taxon>
        <taxon>Fungi</taxon>
        <taxon>Fungi incertae sedis</taxon>
        <taxon>Mucoromycota</taxon>
        <taxon>Mortierellomycotina</taxon>
        <taxon>Mortierellomycetes</taxon>
        <taxon>Mortierellales</taxon>
        <taxon>Mortierellaceae</taxon>
        <taxon>Linnemannia</taxon>
    </lineage>
</organism>
<dbReference type="EMBL" id="JAAAIN010002663">
    <property type="protein sequence ID" value="KAG0291147.1"/>
    <property type="molecule type" value="Genomic_DNA"/>
</dbReference>
<evidence type="ECO:0000256" key="1">
    <source>
        <dbReference type="SAM" id="MobiDB-lite"/>
    </source>
</evidence>
<dbReference type="InterPro" id="IPR018624">
    <property type="entry name" value="Sec66"/>
</dbReference>
<dbReference type="OrthoDB" id="73168at2759"/>
<proteinExistence type="predicted"/>
<dbReference type="Proteomes" id="UP000823405">
    <property type="component" value="Unassembled WGS sequence"/>
</dbReference>
<dbReference type="GO" id="GO:0031207">
    <property type="term" value="C:Sec62/Sec63 complex"/>
    <property type="evidence" value="ECO:0007669"/>
    <property type="project" value="InterPro"/>
</dbReference>
<dbReference type="AlphaFoldDB" id="A0A9P6QPV4"/>
<dbReference type="Pfam" id="PF09802">
    <property type="entry name" value="Sec66"/>
    <property type="match status" value="1"/>
</dbReference>
<comment type="caution">
    <text evidence="2">The sequence shown here is derived from an EMBL/GenBank/DDBJ whole genome shotgun (WGS) entry which is preliminary data.</text>
</comment>
<feature type="compositionally biased region" description="Low complexity" evidence="1">
    <location>
        <begin position="115"/>
        <end position="135"/>
    </location>
</feature>